<dbReference type="NCBIfam" id="TIGR00254">
    <property type="entry name" value="GGDEF"/>
    <property type="match status" value="1"/>
</dbReference>
<dbReference type="Pfam" id="PF02743">
    <property type="entry name" value="dCache_1"/>
    <property type="match status" value="1"/>
</dbReference>
<dbReference type="Pfam" id="PF00990">
    <property type="entry name" value="GGDEF"/>
    <property type="match status" value="1"/>
</dbReference>
<dbReference type="RefSeq" id="WP_035196362.1">
    <property type="nucleotide sequence ID" value="NZ_JJRY01000011.1"/>
</dbReference>
<evidence type="ECO:0000256" key="2">
    <source>
        <dbReference type="ARBA" id="ARBA00022475"/>
    </source>
</evidence>
<feature type="domain" description="GGDEF" evidence="7">
    <location>
        <begin position="390"/>
        <end position="520"/>
    </location>
</feature>
<dbReference type="InterPro" id="IPR000160">
    <property type="entry name" value="GGDEF_dom"/>
</dbReference>
<evidence type="ECO:0000313" key="8">
    <source>
        <dbReference type="EMBL" id="KEF37887.1"/>
    </source>
</evidence>
<accession>A0A072NKU3</accession>
<dbReference type="PANTHER" id="PTHR45138:SF9">
    <property type="entry name" value="DIGUANYLATE CYCLASE DGCM-RELATED"/>
    <property type="match status" value="1"/>
</dbReference>
<dbReference type="InterPro" id="IPR043128">
    <property type="entry name" value="Rev_trsase/Diguanyl_cyclase"/>
</dbReference>
<dbReference type="InterPro" id="IPR033479">
    <property type="entry name" value="dCache_1"/>
</dbReference>
<dbReference type="Gene3D" id="3.30.450.20">
    <property type="entry name" value="PAS domain"/>
    <property type="match status" value="1"/>
</dbReference>
<keyword evidence="4 6" id="KW-1133">Transmembrane helix</keyword>
<sequence>MAILKKGIKLNFAISLLVVFTVFSTTLINWYLSNQDLKNTLTANHLENNYRYAQKVSINTNVLLDDIQHNLGTLAKIIGQQEFNQTDLDNWRTGNSGYYNSLFITDVNGIVQLMSPQAVPNNKGGVQPGTKIKSTLMEQALQEKKPFISNPYLAQTGNLMVLISYPIFSDEGIYKGVVDGTIYLESNNSLKRLLNHHEFLDKSSVFVVDRSGTIIYHPDPGQINKSIADHPLVQNIMKGKSGSAQIINNRGTEYFSGYAFVENTGWGIIAQTPTSVIEEPLRILTKKTIIQSLPLLLVVLVLGWIISSHITSPINKLARFSEEAILPNKDTKSIRLIEMRAYIYEVRQLLKHIQEHFQVLTNQAHQDGLTGLANRRAFDQDIQKLIDQQIPFSLIMADIDHFKEVNDEHGHLVGDDVLRFLASIMLDVIRGEDLCYRYGGEEFAIIIKEKNEEEAFALAERLRIKIAETPSPIGKAINISLGISSYYKKDQLPERVIKRADTALYQSKHNGRNRTTIYRS</sequence>
<dbReference type="InterPro" id="IPR050469">
    <property type="entry name" value="Diguanylate_Cyclase"/>
</dbReference>
<dbReference type="SUPFAM" id="SSF103190">
    <property type="entry name" value="Sensory domain-like"/>
    <property type="match status" value="1"/>
</dbReference>
<dbReference type="Proteomes" id="UP000027936">
    <property type="component" value="Unassembled WGS sequence"/>
</dbReference>
<evidence type="ECO:0000256" key="4">
    <source>
        <dbReference type="ARBA" id="ARBA00022989"/>
    </source>
</evidence>
<reference evidence="8 9" key="1">
    <citation type="submission" date="2014-04" db="EMBL/GenBank/DDBJ databases">
        <title>Draft genome sequence of Bacillus azotoformans MEV2011, a (co-) denitrifying strain unable to grow in the presence of oxygen.</title>
        <authorList>
            <person name="Nielsen M."/>
            <person name="Schreiber L."/>
            <person name="Finster K."/>
            <person name="Schramm A."/>
        </authorList>
    </citation>
    <scope>NUCLEOTIDE SEQUENCE [LARGE SCALE GENOMIC DNA]</scope>
    <source>
        <strain evidence="8 9">MEV2011</strain>
    </source>
</reference>
<evidence type="ECO:0000256" key="1">
    <source>
        <dbReference type="ARBA" id="ARBA00004651"/>
    </source>
</evidence>
<dbReference type="GO" id="GO:1902201">
    <property type="term" value="P:negative regulation of bacterial-type flagellum-dependent cell motility"/>
    <property type="evidence" value="ECO:0007669"/>
    <property type="project" value="TreeGrafter"/>
</dbReference>
<dbReference type="InterPro" id="IPR029151">
    <property type="entry name" value="Sensor-like_sf"/>
</dbReference>
<gene>
    <name evidence="8" type="ORF">M670_02923</name>
</gene>
<keyword evidence="5 6" id="KW-0472">Membrane</keyword>
<organism evidence="8 9">
    <name type="scientific">Schinkia azotoformans MEV2011</name>
    <dbReference type="NCBI Taxonomy" id="1348973"/>
    <lineage>
        <taxon>Bacteria</taxon>
        <taxon>Bacillati</taxon>
        <taxon>Bacillota</taxon>
        <taxon>Bacilli</taxon>
        <taxon>Bacillales</taxon>
        <taxon>Bacillaceae</taxon>
        <taxon>Calidifontibacillus/Schinkia group</taxon>
        <taxon>Schinkia</taxon>
    </lineage>
</organism>
<evidence type="ECO:0000313" key="9">
    <source>
        <dbReference type="Proteomes" id="UP000027936"/>
    </source>
</evidence>
<feature type="transmembrane region" description="Helical" evidence="6">
    <location>
        <begin position="12"/>
        <end position="32"/>
    </location>
</feature>
<dbReference type="GO" id="GO:0005886">
    <property type="term" value="C:plasma membrane"/>
    <property type="evidence" value="ECO:0007669"/>
    <property type="project" value="UniProtKB-SubCell"/>
</dbReference>
<dbReference type="GO" id="GO:0052621">
    <property type="term" value="F:diguanylate cyclase activity"/>
    <property type="evidence" value="ECO:0007669"/>
    <property type="project" value="TreeGrafter"/>
</dbReference>
<dbReference type="FunFam" id="3.30.70.270:FF:000001">
    <property type="entry name" value="Diguanylate cyclase domain protein"/>
    <property type="match status" value="1"/>
</dbReference>
<dbReference type="OrthoDB" id="9759607at2"/>
<dbReference type="PROSITE" id="PS50887">
    <property type="entry name" value="GGDEF"/>
    <property type="match status" value="1"/>
</dbReference>
<dbReference type="PANTHER" id="PTHR45138">
    <property type="entry name" value="REGULATORY COMPONENTS OF SENSORY TRANSDUCTION SYSTEM"/>
    <property type="match status" value="1"/>
</dbReference>
<keyword evidence="3 6" id="KW-0812">Transmembrane</keyword>
<proteinExistence type="predicted"/>
<dbReference type="AlphaFoldDB" id="A0A072NKU3"/>
<protein>
    <submittedName>
        <fullName evidence="8">Diguanylate cyclase (GGDEF) domain-containing protein</fullName>
    </submittedName>
</protein>
<dbReference type="GO" id="GO:0043709">
    <property type="term" value="P:cell adhesion involved in single-species biofilm formation"/>
    <property type="evidence" value="ECO:0007669"/>
    <property type="project" value="TreeGrafter"/>
</dbReference>
<dbReference type="Gene3D" id="3.30.70.270">
    <property type="match status" value="1"/>
</dbReference>
<dbReference type="CDD" id="cd01949">
    <property type="entry name" value="GGDEF"/>
    <property type="match status" value="1"/>
</dbReference>
<dbReference type="CDD" id="cd18773">
    <property type="entry name" value="PDC1_HK_sensor"/>
    <property type="match status" value="1"/>
</dbReference>
<name>A0A072NKU3_SCHAZ</name>
<evidence type="ECO:0000256" key="6">
    <source>
        <dbReference type="SAM" id="Phobius"/>
    </source>
</evidence>
<evidence type="ECO:0000256" key="5">
    <source>
        <dbReference type="ARBA" id="ARBA00023136"/>
    </source>
</evidence>
<keyword evidence="2" id="KW-1003">Cell membrane</keyword>
<dbReference type="SUPFAM" id="SSF55073">
    <property type="entry name" value="Nucleotide cyclase"/>
    <property type="match status" value="1"/>
</dbReference>
<dbReference type="SMART" id="SM00267">
    <property type="entry name" value="GGDEF"/>
    <property type="match status" value="1"/>
</dbReference>
<comment type="subcellular location">
    <subcellularLocation>
        <location evidence="1">Cell membrane</location>
        <topology evidence="1">Multi-pass membrane protein</topology>
    </subcellularLocation>
</comment>
<feature type="transmembrane region" description="Helical" evidence="6">
    <location>
        <begin position="289"/>
        <end position="307"/>
    </location>
</feature>
<evidence type="ECO:0000259" key="7">
    <source>
        <dbReference type="PROSITE" id="PS50887"/>
    </source>
</evidence>
<comment type="caution">
    <text evidence="8">The sequence shown here is derived from an EMBL/GenBank/DDBJ whole genome shotgun (WGS) entry which is preliminary data.</text>
</comment>
<dbReference type="EMBL" id="JJRY01000011">
    <property type="protein sequence ID" value="KEF37887.1"/>
    <property type="molecule type" value="Genomic_DNA"/>
</dbReference>
<dbReference type="PATRIC" id="fig|1348973.3.peg.2826"/>
<dbReference type="CDD" id="cd12912">
    <property type="entry name" value="PDC2_MCP_like"/>
    <property type="match status" value="1"/>
</dbReference>
<dbReference type="InterPro" id="IPR029787">
    <property type="entry name" value="Nucleotide_cyclase"/>
</dbReference>
<evidence type="ECO:0000256" key="3">
    <source>
        <dbReference type="ARBA" id="ARBA00022692"/>
    </source>
</evidence>